<protein>
    <recommendedName>
        <fullName evidence="6">FAD-binding domain-containing protein</fullName>
    </recommendedName>
</protein>
<dbReference type="PANTHER" id="PTHR13789">
    <property type="entry name" value="MONOOXYGENASE"/>
    <property type="match status" value="1"/>
</dbReference>
<evidence type="ECO:0000256" key="5">
    <source>
        <dbReference type="ARBA" id="ARBA00023033"/>
    </source>
</evidence>
<accession>A0AAN7VR48</accession>
<dbReference type="Gene3D" id="3.50.50.60">
    <property type="entry name" value="FAD/NAD(P)-binding domain"/>
    <property type="match status" value="1"/>
</dbReference>
<dbReference type="Pfam" id="PF01494">
    <property type="entry name" value="FAD_binding_3"/>
    <property type="match status" value="1"/>
</dbReference>
<dbReference type="EMBL" id="JAVRQU010000025">
    <property type="protein sequence ID" value="KAK5690401.1"/>
    <property type="molecule type" value="Genomic_DNA"/>
</dbReference>
<evidence type="ECO:0000259" key="6">
    <source>
        <dbReference type="Pfam" id="PF01494"/>
    </source>
</evidence>
<dbReference type="PANTHER" id="PTHR13789:SF311">
    <property type="entry name" value="HYDROXYLASE, PUTATIVE (AFU_ORTHOLOGUE AFUA_5G10180)-RELATED"/>
    <property type="match status" value="1"/>
</dbReference>
<keyword evidence="4" id="KW-0560">Oxidoreductase</keyword>
<dbReference type="InterPro" id="IPR002938">
    <property type="entry name" value="FAD-bd"/>
</dbReference>
<evidence type="ECO:0000256" key="3">
    <source>
        <dbReference type="ARBA" id="ARBA00022827"/>
    </source>
</evidence>
<dbReference type="InterPro" id="IPR036188">
    <property type="entry name" value="FAD/NAD-bd_sf"/>
</dbReference>
<gene>
    <name evidence="7" type="ORF">LTR97_012269</name>
</gene>
<sequence length="450" mass="50083">MGYQKHNPLKLIVVGAGIGGLACAIACRQRNIEVVMLERAPEFRPVGAGIQLPANATRAMRELGLYERLKDYGAVTVQNHVMRAYNTGRVLASKTAGPVTAELYGTEWMVIHRARYHSLLLEEAIRLGVEVRLGCEVAEVKVKASVTVLTLQDGSTVSGDVVIGADGLWSQMRRSGLHDCTVPSETGDLAYRGTFSAEQLRDMRDAGVEELLQASDVQVWLGPEKHVVFCPVNNNTQYNLVLLRPDDLPKDARTELGSLDEMRETFKDWDPRLTRMIAQLQTALKWKLCHCEELETWVNGSVALLGDACHPTLPYQAQGAAMAVEDGLTLGVLLGRLNECSDMMHDCILREALEGVLTLYEKLRKLRTTVSVKGAVSMQNFFHLADGDAQTYRDQILHDYDLTGAWPADCKWNWGDAVYQRSLLGVDVVKDANEAFDLWTKERGRQQDQQ</sequence>
<evidence type="ECO:0000256" key="4">
    <source>
        <dbReference type="ARBA" id="ARBA00023002"/>
    </source>
</evidence>
<dbReference type="PRINTS" id="PR00420">
    <property type="entry name" value="RNGMNOXGNASE"/>
</dbReference>
<dbReference type="GO" id="GO:0004497">
    <property type="term" value="F:monooxygenase activity"/>
    <property type="evidence" value="ECO:0007669"/>
    <property type="project" value="UniProtKB-KW"/>
</dbReference>
<keyword evidence="5" id="KW-0503">Monooxygenase</keyword>
<reference evidence="7" key="1">
    <citation type="submission" date="2023-08" db="EMBL/GenBank/DDBJ databases">
        <title>Black Yeasts Isolated from many extreme environments.</title>
        <authorList>
            <person name="Coleine C."/>
            <person name="Stajich J.E."/>
            <person name="Selbmann L."/>
        </authorList>
    </citation>
    <scope>NUCLEOTIDE SEQUENCE</scope>
    <source>
        <strain evidence="7">CCFEE 5810</strain>
    </source>
</reference>
<name>A0AAN7VR48_9PEZI</name>
<feature type="domain" description="FAD-binding" evidence="6">
    <location>
        <begin position="11"/>
        <end position="335"/>
    </location>
</feature>
<comment type="caution">
    <text evidence="7">The sequence shown here is derived from an EMBL/GenBank/DDBJ whole genome shotgun (WGS) entry which is preliminary data.</text>
</comment>
<dbReference type="AlphaFoldDB" id="A0AAN7VR48"/>
<dbReference type="InterPro" id="IPR050493">
    <property type="entry name" value="FAD-dep_Monooxygenase_BioMet"/>
</dbReference>
<dbReference type="PROSITE" id="PS51257">
    <property type="entry name" value="PROKAR_LIPOPROTEIN"/>
    <property type="match status" value="1"/>
</dbReference>
<dbReference type="SUPFAM" id="SSF54373">
    <property type="entry name" value="FAD-linked reductases, C-terminal domain"/>
    <property type="match status" value="1"/>
</dbReference>
<evidence type="ECO:0000256" key="2">
    <source>
        <dbReference type="ARBA" id="ARBA00022630"/>
    </source>
</evidence>
<dbReference type="GO" id="GO:0071949">
    <property type="term" value="F:FAD binding"/>
    <property type="evidence" value="ECO:0007669"/>
    <property type="project" value="InterPro"/>
</dbReference>
<dbReference type="SUPFAM" id="SSF51905">
    <property type="entry name" value="FAD/NAD(P)-binding domain"/>
    <property type="match status" value="1"/>
</dbReference>
<dbReference type="Proteomes" id="UP001310594">
    <property type="component" value="Unassembled WGS sequence"/>
</dbReference>
<comment type="similarity">
    <text evidence="1">Belongs to the paxM FAD-dependent monooxygenase family.</text>
</comment>
<proteinExistence type="inferred from homology"/>
<evidence type="ECO:0000256" key="1">
    <source>
        <dbReference type="ARBA" id="ARBA00007992"/>
    </source>
</evidence>
<organism evidence="7 8">
    <name type="scientific">Elasticomyces elasticus</name>
    <dbReference type="NCBI Taxonomy" id="574655"/>
    <lineage>
        <taxon>Eukaryota</taxon>
        <taxon>Fungi</taxon>
        <taxon>Dikarya</taxon>
        <taxon>Ascomycota</taxon>
        <taxon>Pezizomycotina</taxon>
        <taxon>Dothideomycetes</taxon>
        <taxon>Dothideomycetidae</taxon>
        <taxon>Mycosphaerellales</taxon>
        <taxon>Teratosphaeriaceae</taxon>
        <taxon>Elasticomyces</taxon>
    </lineage>
</organism>
<keyword evidence="2" id="KW-0285">Flavoprotein</keyword>
<evidence type="ECO:0000313" key="8">
    <source>
        <dbReference type="Proteomes" id="UP001310594"/>
    </source>
</evidence>
<keyword evidence="3" id="KW-0274">FAD</keyword>
<evidence type="ECO:0000313" key="7">
    <source>
        <dbReference type="EMBL" id="KAK5690401.1"/>
    </source>
</evidence>